<evidence type="ECO:0000313" key="3">
    <source>
        <dbReference type="Proteomes" id="UP001516400"/>
    </source>
</evidence>
<feature type="chain" id="PRO_5044882114" evidence="1">
    <location>
        <begin position="18"/>
        <end position="86"/>
    </location>
</feature>
<keyword evidence="3" id="KW-1185">Reference proteome</keyword>
<evidence type="ECO:0000313" key="2">
    <source>
        <dbReference type="EMBL" id="KAL3286470.1"/>
    </source>
</evidence>
<dbReference type="AlphaFoldDB" id="A0ABD2P6F9"/>
<dbReference type="EMBL" id="JABFTP020000185">
    <property type="protein sequence ID" value="KAL3286470.1"/>
    <property type="molecule type" value="Genomic_DNA"/>
</dbReference>
<feature type="signal peptide" evidence="1">
    <location>
        <begin position="1"/>
        <end position="17"/>
    </location>
</feature>
<reference evidence="2 3" key="1">
    <citation type="journal article" date="2021" name="BMC Biol.">
        <title>Horizontally acquired antibacterial genes associated with adaptive radiation of ladybird beetles.</title>
        <authorList>
            <person name="Li H.S."/>
            <person name="Tang X.F."/>
            <person name="Huang Y.H."/>
            <person name="Xu Z.Y."/>
            <person name="Chen M.L."/>
            <person name="Du X.Y."/>
            <person name="Qiu B.Y."/>
            <person name="Chen P.T."/>
            <person name="Zhang W."/>
            <person name="Slipinski A."/>
            <person name="Escalona H.E."/>
            <person name="Waterhouse R.M."/>
            <person name="Zwick A."/>
            <person name="Pang H."/>
        </authorList>
    </citation>
    <scope>NUCLEOTIDE SEQUENCE [LARGE SCALE GENOMIC DNA]</scope>
    <source>
        <strain evidence="2">SYSU2018</strain>
    </source>
</reference>
<evidence type="ECO:0000256" key="1">
    <source>
        <dbReference type="SAM" id="SignalP"/>
    </source>
</evidence>
<sequence>MFKITLCLAILLVVTLASPFQQRIKRQSFIAGVGPSGLQAGFSSYDPYNAYNPYNQYQFQSYNRFNPYQNQYQFGYPGQIGFAGQF</sequence>
<organism evidence="2 3">
    <name type="scientific">Cryptolaemus montrouzieri</name>
    <dbReference type="NCBI Taxonomy" id="559131"/>
    <lineage>
        <taxon>Eukaryota</taxon>
        <taxon>Metazoa</taxon>
        <taxon>Ecdysozoa</taxon>
        <taxon>Arthropoda</taxon>
        <taxon>Hexapoda</taxon>
        <taxon>Insecta</taxon>
        <taxon>Pterygota</taxon>
        <taxon>Neoptera</taxon>
        <taxon>Endopterygota</taxon>
        <taxon>Coleoptera</taxon>
        <taxon>Polyphaga</taxon>
        <taxon>Cucujiformia</taxon>
        <taxon>Coccinelloidea</taxon>
        <taxon>Coccinellidae</taxon>
        <taxon>Scymninae</taxon>
        <taxon>Scymnini</taxon>
        <taxon>Cryptolaemus</taxon>
    </lineage>
</organism>
<dbReference type="Proteomes" id="UP001516400">
    <property type="component" value="Unassembled WGS sequence"/>
</dbReference>
<accession>A0ABD2P6F9</accession>
<gene>
    <name evidence="2" type="ORF">HHI36_000976</name>
</gene>
<protein>
    <submittedName>
        <fullName evidence="2">Uncharacterized protein</fullName>
    </submittedName>
</protein>
<keyword evidence="1" id="KW-0732">Signal</keyword>
<comment type="caution">
    <text evidence="2">The sequence shown here is derived from an EMBL/GenBank/DDBJ whole genome shotgun (WGS) entry which is preliminary data.</text>
</comment>
<name>A0ABD2P6F9_9CUCU</name>
<proteinExistence type="predicted"/>